<protein>
    <submittedName>
        <fullName evidence="2">Uncharacterized protein</fullName>
    </submittedName>
</protein>
<dbReference type="EMBL" id="OA567576">
    <property type="protein sequence ID" value="CAD7200554.1"/>
    <property type="molecule type" value="Genomic_DNA"/>
</dbReference>
<evidence type="ECO:0000313" key="2">
    <source>
        <dbReference type="EMBL" id="CAD7200554.1"/>
    </source>
</evidence>
<reference evidence="2" key="1">
    <citation type="submission" date="2020-11" db="EMBL/GenBank/DDBJ databases">
        <authorList>
            <person name="Tran Van P."/>
        </authorList>
    </citation>
    <scope>NUCLEOTIDE SEQUENCE</scope>
</reference>
<feature type="region of interest" description="Disordered" evidence="1">
    <location>
        <begin position="80"/>
        <end position="118"/>
    </location>
</feature>
<evidence type="ECO:0000256" key="1">
    <source>
        <dbReference type="SAM" id="MobiDB-lite"/>
    </source>
</evidence>
<sequence length="441" mass="48354">MSLAVTKALYEGPMPVNLTSSLHSLAASSREPGNGVGYLHGPNNYPGPRPPPALSEINLLTAGYQGHTMYPRLQAGLLQDNHGSDRTYDQYSNSSSNESVSSLPSKDSANHNSYGVISPQKNKRGAMVGLHYASLYRTPDTSVASRVRTLYACMGENDGELSFEPNQIITNVAIKMETDRGAIIPLVAEKQGTNMGNHGDTTLTRAKLGNRAATELSEQHIEQPAILGNSYQSNTIDAGNHSGPLPEIPAPIQGTRLAGRNTQRKDGASPGELRGVPSLTQRTTPASQGVIYGLNVLSHVSRQALNQLQDFSLFCIEVNPHLLWRESGKPFRKNRPQFTRPRFKPRSPRPQQPSFNTTGALANYATEAVLYLNNFYSSITKREREITNLFIIIIIIQRFRLCGSSGTSSSIPVDLSKLLPQPCVSSPLLKIYYTEVYENRY</sequence>
<organism evidence="2">
    <name type="scientific">Timema douglasi</name>
    <name type="common">Walking stick</name>
    <dbReference type="NCBI Taxonomy" id="61478"/>
    <lineage>
        <taxon>Eukaryota</taxon>
        <taxon>Metazoa</taxon>
        <taxon>Ecdysozoa</taxon>
        <taxon>Arthropoda</taxon>
        <taxon>Hexapoda</taxon>
        <taxon>Insecta</taxon>
        <taxon>Pterygota</taxon>
        <taxon>Neoptera</taxon>
        <taxon>Polyneoptera</taxon>
        <taxon>Phasmatodea</taxon>
        <taxon>Timematodea</taxon>
        <taxon>Timematoidea</taxon>
        <taxon>Timematidae</taxon>
        <taxon>Timema</taxon>
    </lineage>
</organism>
<feature type="region of interest" description="Disordered" evidence="1">
    <location>
        <begin position="334"/>
        <end position="357"/>
    </location>
</feature>
<proteinExistence type="predicted"/>
<dbReference type="AlphaFoldDB" id="A0A7R8VN63"/>
<feature type="region of interest" description="Disordered" evidence="1">
    <location>
        <begin position="260"/>
        <end position="282"/>
    </location>
</feature>
<gene>
    <name evidence="2" type="ORF">TDIB3V08_LOCUS6768</name>
</gene>
<accession>A0A7R8VN63</accession>
<name>A0A7R8VN63_TIMDO</name>
<feature type="compositionally biased region" description="Low complexity" evidence="1">
    <location>
        <begin position="92"/>
        <end position="105"/>
    </location>
</feature>
<feature type="compositionally biased region" description="Basic residues" evidence="1">
    <location>
        <begin position="334"/>
        <end position="347"/>
    </location>
</feature>